<reference evidence="5 6" key="1">
    <citation type="submission" date="2020-08" db="EMBL/GenBank/DDBJ databases">
        <title>A Genomic Blueprint of the Chicken Gut Microbiome.</title>
        <authorList>
            <person name="Gilroy R."/>
            <person name="Ravi A."/>
            <person name="Getino M."/>
            <person name="Pursley I."/>
            <person name="Horton D.L."/>
            <person name="Alikhan N.-F."/>
            <person name="Baker D."/>
            <person name="Gharbi K."/>
            <person name="Hall N."/>
            <person name="Watson M."/>
            <person name="Adriaenssens E.M."/>
            <person name="Foster-Nyarko E."/>
            <person name="Jarju S."/>
            <person name="Secka A."/>
            <person name="Antonio M."/>
            <person name="Oren A."/>
            <person name="Chaudhuri R."/>
            <person name="La Ragione R.M."/>
            <person name="Hildebrand F."/>
            <person name="Pallen M.J."/>
        </authorList>
    </citation>
    <scope>NUCLEOTIDE SEQUENCE [LARGE SCALE GENOMIC DNA]</scope>
    <source>
        <strain evidence="5 6">Sa2CVA6</strain>
    </source>
</reference>
<feature type="domain" description="ApaG" evidence="4">
    <location>
        <begin position="1"/>
        <end position="124"/>
    </location>
</feature>
<feature type="compositionally biased region" description="Polar residues" evidence="3">
    <location>
        <begin position="128"/>
        <end position="140"/>
    </location>
</feature>
<dbReference type="Proteomes" id="UP000634919">
    <property type="component" value="Unassembled WGS sequence"/>
</dbReference>
<dbReference type="PANTHER" id="PTHR14289:SF16">
    <property type="entry name" value="POLYMERASE DELTA-INTERACTING PROTEIN 2"/>
    <property type="match status" value="1"/>
</dbReference>
<proteinExistence type="inferred from homology"/>
<dbReference type="PROSITE" id="PS51087">
    <property type="entry name" value="APAG"/>
    <property type="match status" value="1"/>
</dbReference>
<dbReference type="SUPFAM" id="SSF110069">
    <property type="entry name" value="ApaG-like"/>
    <property type="match status" value="1"/>
</dbReference>
<dbReference type="Pfam" id="PF04379">
    <property type="entry name" value="DUF525"/>
    <property type="match status" value="1"/>
</dbReference>
<dbReference type="EMBL" id="JACSQK010000003">
    <property type="protein sequence ID" value="MBD7959950.1"/>
    <property type="molecule type" value="Genomic_DNA"/>
</dbReference>
<evidence type="ECO:0000259" key="4">
    <source>
        <dbReference type="PROSITE" id="PS51087"/>
    </source>
</evidence>
<dbReference type="InterPro" id="IPR036767">
    <property type="entry name" value="ApaG_sf"/>
</dbReference>
<keyword evidence="6" id="KW-1185">Reference proteome</keyword>
<name>A0ABR8S8Z3_9BURK</name>
<dbReference type="HAMAP" id="MF_00791">
    <property type="entry name" value="ApaG"/>
    <property type="match status" value="1"/>
</dbReference>
<dbReference type="InterPro" id="IPR007474">
    <property type="entry name" value="ApaG_domain"/>
</dbReference>
<evidence type="ECO:0000256" key="2">
    <source>
        <dbReference type="HAMAP-Rule" id="MF_00791"/>
    </source>
</evidence>
<protein>
    <recommendedName>
        <fullName evidence="1 2">Protein ApaG</fullName>
    </recommendedName>
</protein>
<dbReference type="Gene3D" id="2.60.40.1470">
    <property type="entry name" value="ApaG domain"/>
    <property type="match status" value="1"/>
</dbReference>
<dbReference type="NCBIfam" id="NF003967">
    <property type="entry name" value="PRK05461.1"/>
    <property type="match status" value="1"/>
</dbReference>
<feature type="region of interest" description="Disordered" evidence="3">
    <location>
        <begin position="119"/>
        <end position="140"/>
    </location>
</feature>
<evidence type="ECO:0000313" key="6">
    <source>
        <dbReference type="Proteomes" id="UP000634919"/>
    </source>
</evidence>
<dbReference type="InterPro" id="IPR023065">
    <property type="entry name" value="Uncharacterised_ApaG"/>
</dbReference>
<evidence type="ECO:0000256" key="1">
    <source>
        <dbReference type="ARBA" id="ARBA00017693"/>
    </source>
</evidence>
<dbReference type="PANTHER" id="PTHR14289">
    <property type="entry name" value="F-BOX ONLY PROTEIN 3"/>
    <property type="match status" value="1"/>
</dbReference>
<dbReference type="RefSeq" id="WP_191722374.1">
    <property type="nucleotide sequence ID" value="NZ_JACSQK010000003.1"/>
</dbReference>
<organism evidence="5 6">
    <name type="scientific">Comamonas avium</name>
    <dbReference type="NCBI Taxonomy" id="2762231"/>
    <lineage>
        <taxon>Bacteria</taxon>
        <taxon>Pseudomonadati</taxon>
        <taxon>Pseudomonadota</taxon>
        <taxon>Betaproteobacteria</taxon>
        <taxon>Burkholderiales</taxon>
        <taxon>Comamonadaceae</taxon>
        <taxon>Comamonas</taxon>
    </lineage>
</organism>
<evidence type="ECO:0000256" key="3">
    <source>
        <dbReference type="SAM" id="MobiDB-lite"/>
    </source>
</evidence>
<gene>
    <name evidence="2 5" type="primary">apaG</name>
    <name evidence="5" type="ORF">H9646_05615</name>
</gene>
<sequence>MPMYEFQVEAHAHYEAQQSIPQQGVYRFAYTITVTNTGEVAAQLIARHWLITDAQQAQQEVHGLGVVGRQPLLQPGESFSYSSGCELRTDSGSMQGRYVCITEDGEIFDAPIAPFALNVEADPEPDRSSTLAQPSSRTLH</sequence>
<accession>A0ABR8S8Z3</accession>
<evidence type="ECO:0000313" key="5">
    <source>
        <dbReference type="EMBL" id="MBD7959950.1"/>
    </source>
</evidence>
<comment type="caution">
    <text evidence="5">The sequence shown here is derived from an EMBL/GenBank/DDBJ whole genome shotgun (WGS) entry which is preliminary data.</text>
</comment>